<keyword evidence="4" id="KW-1185">Reference proteome</keyword>
<proteinExistence type="predicted"/>
<evidence type="ECO:0000256" key="1">
    <source>
        <dbReference type="SAM" id="SignalP"/>
    </source>
</evidence>
<evidence type="ECO:0000313" key="4">
    <source>
        <dbReference type="Proteomes" id="UP000244223"/>
    </source>
</evidence>
<accession>A0A2T5IVP8</accession>
<comment type="caution">
    <text evidence="3">The sequence shown here is derived from an EMBL/GenBank/DDBJ whole genome shotgun (WGS) entry which is preliminary data.</text>
</comment>
<reference evidence="3 4" key="1">
    <citation type="submission" date="2018-04" db="EMBL/GenBank/DDBJ databases">
        <title>Genomic Encyclopedia of Archaeal and Bacterial Type Strains, Phase II (KMG-II): from individual species to whole genera.</title>
        <authorList>
            <person name="Goeker M."/>
        </authorList>
    </citation>
    <scope>NUCLEOTIDE SEQUENCE [LARGE SCALE GENOMIC DNA]</scope>
    <source>
        <strain evidence="3 4">DSM 5822</strain>
    </source>
</reference>
<keyword evidence="1" id="KW-0732">Signal</keyword>
<organism evidence="3 4">
    <name type="scientific">Agitococcus lubricus</name>
    <dbReference type="NCBI Taxonomy" id="1077255"/>
    <lineage>
        <taxon>Bacteria</taxon>
        <taxon>Pseudomonadati</taxon>
        <taxon>Pseudomonadota</taxon>
        <taxon>Gammaproteobacteria</taxon>
        <taxon>Moraxellales</taxon>
        <taxon>Moraxellaceae</taxon>
        <taxon>Agitococcus</taxon>
    </lineage>
</organism>
<dbReference type="Proteomes" id="UP000244223">
    <property type="component" value="Unassembled WGS sequence"/>
</dbReference>
<feature type="domain" description="DUF2059" evidence="2">
    <location>
        <begin position="93"/>
        <end position="130"/>
    </location>
</feature>
<dbReference type="AlphaFoldDB" id="A0A2T5IVP8"/>
<evidence type="ECO:0000259" key="2">
    <source>
        <dbReference type="Pfam" id="PF09832"/>
    </source>
</evidence>
<dbReference type="InterPro" id="IPR018637">
    <property type="entry name" value="DUF2059"/>
</dbReference>
<gene>
    <name evidence="3" type="ORF">C8N29_11557</name>
</gene>
<protein>
    <recommendedName>
        <fullName evidence="2">DUF2059 domain-containing protein</fullName>
    </recommendedName>
</protein>
<feature type="signal peptide" evidence="1">
    <location>
        <begin position="1"/>
        <end position="19"/>
    </location>
</feature>
<feature type="chain" id="PRO_5030842238" description="DUF2059 domain-containing protein" evidence="1">
    <location>
        <begin position="20"/>
        <end position="271"/>
    </location>
</feature>
<sequence>MVGNMIARTLLALSFLGLAACQTVPQQTTVIAPPHANINQLLTVSQFRTPLFYLEAPLYDPEVKEWIPQKFLDDVQKSIDDTINYPYTDTQLRLALSQKLSSTETQQVIDFYQSITGQNILQAEQSFRERVNLSSDSTALASEVIKATLLSTLLHNVFISSADAVISRLDSYECLAIRQIPGSNIGLLMAKRHKVAFMERQVQRSLSNLYLNVSDVDLQAYLQFAQSAVGQKYFKARNEAMLSIGKEFGERVAEAIAPALPNCMGSFKVSS</sequence>
<evidence type="ECO:0000313" key="3">
    <source>
        <dbReference type="EMBL" id="PTQ87972.1"/>
    </source>
</evidence>
<name>A0A2T5IVP8_9GAMM</name>
<dbReference type="Pfam" id="PF09832">
    <property type="entry name" value="DUF2059"/>
    <property type="match status" value="1"/>
</dbReference>
<dbReference type="EMBL" id="QAON01000015">
    <property type="protein sequence ID" value="PTQ87972.1"/>
    <property type="molecule type" value="Genomic_DNA"/>
</dbReference>